<feature type="compositionally biased region" description="Gly residues" evidence="2">
    <location>
        <begin position="488"/>
        <end position="501"/>
    </location>
</feature>
<dbReference type="UniPathway" id="UPA00143"/>
<name>A0A8J4GNU1_9CHLO</name>
<dbReference type="Gene3D" id="3.30.40.10">
    <property type="entry name" value="Zinc/RING finger domain, C3HC4 (zinc finger)"/>
    <property type="match status" value="1"/>
</dbReference>
<dbReference type="SUPFAM" id="SSF48403">
    <property type="entry name" value="Ankyrin repeat"/>
    <property type="match status" value="1"/>
</dbReference>
<dbReference type="SMART" id="SM00248">
    <property type="entry name" value="ANK"/>
    <property type="match status" value="5"/>
</dbReference>
<dbReference type="InterPro" id="IPR013083">
    <property type="entry name" value="Znf_RING/FYVE/PHD"/>
</dbReference>
<dbReference type="InterPro" id="IPR052085">
    <property type="entry name" value="WD-SAM-U-box"/>
</dbReference>
<dbReference type="Pfam" id="PF12796">
    <property type="entry name" value="Ank_2"/>
    <property type="match status" value="2"/>
</dbReference>
<dbReference type="EMBL" id="BNCQ01000041">
    <property type="protein sequence ID" value="GIM11845.1"/>
    <property type="molecule type" value="Genomic_DNA"/>
</dbReference>
<dbReference type="CDD" id="cd16655">
    <property type="entry name" value="RING-Ubox_WDSUB1-like"/>
    <property type="match status" value="1"/>
</dbReference>
<feature type="repeat" description="ANK" evidence="1">
    <location>
        <begin position="158"/>
        <end position="190"/>
    </location>
</feature>
<organism evidence="4 5">
    <name type="scientific">Volvox reticuliferus</name>
    <dbReference type="NCBI Taxonomy" id="1737510"/>
    <lineage>
        <taxon>Eukaryota</taxon>
        <taxon>Viridiplantae</taxon>
        <taxon>Chlorophyta</taxon>
        <taxon>core chlorophytes</taxon>
        <taxon>Chlorophyceae</taxon>
        <taxon>CS clade</taxon>
        <taxon>Chlamydomonadales</taxon>
        <taxon>Volvocaceae</taxon>
        <taxon>Volvox</taxon>
    </lineage>
</organism>
<evidence type="ECO:0000313" key="5">
    <source>
        <dbReference type="Proteomes" id="UP000722791"/>
    </source>
</evidence>
<evidence type="ECO:0000256" key="2">
    <source>
        <dbReference type="SAM" id="MobiDB-lite"/>
    </source>
</evidence>
<protein>
    <recommendedName>
        <fullName evidence="3">U-box domain-containing protein</fullName>
    </recommendedName>
</protein>
<dbReference type="PROSITE" id="PS51698">
    <property type="entry name" value="U_BOX"/>
    <property type="match status" value="1"/>
</dbReference>
<dbReference type="PROSITE" id="PS50088">
    <property type="entry name" value="ANK_REPEAT"/>
    <property type="match status" value="4"/>
</dbReference>
<dbReference type="InterPro" id="IPR003613">
    <property type="entry name" value="Ubox_domain"/>
</dbReference>
<dbReference type="InterPro" id="IPR002110">
    <property type="entry name" value="Ankyrin_rpt"/>
</dbReference>
<feature type="region of interest" description="Disordered" evidence="2">
    <location>
        <begin position="189"/>
        <end position="225"/>
    </location>
</feature>
<proteinExistence type="predicted"/>
<feature type="repeat" description="ANK" evidence="1">
    <location>
        <begin position="288"/>
        <end position="320"/>
    </location>
</feature>
<accession>A0A8J4GNU1</accession>
<dbReference type="Pfam" id="PF04564">
    <property type="entry name" value="U-box"/>
    <property type="match status" value="1"/>
</dbReference>
<dbReference type="PROSITE" id="PS50297">
    <property type="entry name" value="ANK_REP_REGION"/>
    <property type="match status" value="3"/>
</dbReference>
<keyword evidence="1" id="KW-0040">ANK repeat</keyword>
<feature type="domain" description="U-box" evidence="3">
    <location>
        <begin position="386"/>
        <end position="460"/>
    </location>
</feature>
<comment type="caution">
    <text evidence="4">The sequence shown here is derived from an EMBL/GenBank/DDBJ whole genome shotgun (WGS) entry which is preliminary data.</text>
</comment>
<dbReference type="PANTHER" id="PTHR46573">
    <property type="entry name" value="WD REPEAT, SAM AND U-BOX DOMAIN-CONTAINING PROTEIN 1"/>
    <property type="match status" value="1"/>
</dbReference>
<feature type="compositionally biased region" description="Pro residues" evidence="2">
    <location>
        <begin position="208"/>
        <end position="220"/>
    </location>
</feature>
<dbReference type="SMART" id="SM00504">
    <property type="entry name" value="Ubox"/>
    <property type="match status" value="1"/>
</dbReference>
<dbReference type="Proteomes" id="UP000722791">
    <property type="component" value="Unassembled WGS sequence"/>
</dbReference>
<dbReference type="PANTHER" id="PTHR46573:SF1">
    <property type="entry name" value="WD REPEAT, SAM AND U-BOX DOMAIN-CONTAINING PROTEIN 1"/>
    <property type="match status" value="1"/>
</dbReference>
<gene>
    <name evidence="4" type="ORF">Vretimale_15302</name>
</gene>
<dbReference type="SUPFAM" id="SSF57850">
    <property type="entry name" value="RING/U-box"/>
    <property type="match status" value="1"/>
</dbReference>
<feature type="repeat" description="ANK" evidence="1">
    <location>
        <begin position="125"/>
        <end position="157"/>
    </location>
</feature>
<dbReference type="GO" id="GO:0016567">
    <property type="term" value="P:protein ubiquitination"/>
    <property type="evidence" value="ECO:0007669"/>
    <property type="project" value="UniProtKB-UniPathway"/>
</dbReference>
<reference evidence="4" key="1">
    <citation type="journal article" date="2021" name="Proc. Natl. Acad. Sci. U.S.A.">
        <title>Three genomes in the algal genus Volvox reveal the fate of a haploid sex-determining region after a transition to homothallism.</title>
        <authorList>
            <person name="Yamamoto K."/>
            <person name="Hamaji T."/>
            <person name="Kawai-Toyooka H."/>
            <person name="Matsuzaki R."/>
            <person name="Takahashi F."/>
            <person name="Nishimura Y."/>
            <person name="Kawachi M."/>
            <person name="Noguchi H."/>
            <person name="Minakuchi Y."/>
            <person name="Umen J.G."/>
            <person name="Toyoda A."/>
            <person name="Nozaki H."/>
        </authorList>
    </citation>
    <scope>NUCLEOTIDE SEQUENCE</scope>
    <source>
        <strain evidence="4">NIES-3785</strain>
    </source>
</reference>
<dbReference type="InterPro" id="IPR036770">
    <property type="entry name" value="Ankyrin_rpt-contain_sf"/>
</dbReference>
<evidence type="ECO:0000256" key="1">
    <source>
        <dbReference type="PROSITE-ProRule" id="PRU00023"/>
    </source>
</evidence>
<dbReference type="GO" id="GO:0004842">
    <property type="term" value="F:ubiquitin-protein transferase activity"/>
    <property type="evidence" value="ECO:0007669"/>
    <property type="project" value="InterPro"/>
</dbReference>
<feature type="region of interest" description="Disordered" evidence="2">
    <location>
        <begin position="483"/>
        <end position="517"/>
    </location>
</feature>
<dbReference type="Gene3D" id="1.25.40.20">
    <property type="entry name" value="Ankyrin repeat-containing domain"/>
    <property type="match status" value="2"/>
</dbReference>
<sequence>MTGIVPLASRHCLCVRVSRRSLSPSTSGGGGRSSPSEKQIEAFVRALSDCQFDQVAAHVAESRLLLVSPLKCQPARCSAWHLAAAAAPRSGNANGELLQLLLRLYSEQELPMESLADLLNAPNKRGQSCLHCAAEGGNAAAIRLLLSLGCELLRADKSGRTALHYAAAVGSEECVRLLLAMAEAEDVRTGGTEGAAAAMQEGSDGRAPSPPPSPPLPPLPQQQHPRQAAAGSLVVRLVTATDVTGLTPLHFAAAVNSLPVIRLLLAAGSPYTAQTATDNLEARMPCNAGWTCLHVAAMRGHYDVVMVVLRHHLSLSAEQQVAGWIPGKNCRSSDPRVLLDRRGTSAHSLALSRGFVDLADLLNPDMPLSQSVLGSGPVGPDGQELQLPAMFVCPITQEMMRDPVVASDGFTYERAAIARWLAAGRRTSPMTNLPFASRLLFPNNVVKSAIKEWRQEHKLPDPDIMKRSARRLACVGLGTSVHDNNASGNGGGGGVRLGAGRGNSRDPFLSHLRSRGL</sequence>
<evidence type="ECO:0000313" key="4">
    <source>
        <dbReference type="EMBL" id="GIM11845.1"/>
    </source>
</evidence>
<feature type="repeat" description="ANK" evidence="1">
    <location>
        <begin position="244"/>
        <end position="276"/>
    </location>
</feature>
<dbReference type="AlphaFoldDB" id="A0A8J4GNU1"/>
<evidence type="ECO:0000259" key="3">
    <source>
        <dbReference type="PROSITE" id="PS51698"/>
    </source>
</evidence>